<feature type="binding site" evidence="2">
    <location>
        <position position="101"/>
    </location>
    <ligand>
        <name>Fe cation</name>
        <dbReference type="ChEBI" id="CHEBI:24875"/>
    </ligand>
</feature>
<keyword evidence="2" id="KW-0408">Iron</keyword>
<evidence type="ECO:0000256" key="3">
    <source>
        <dbReference type="RuleBase" id="RU003457"/>
    </source>
</evidence>
<dbReference type="InterPro" id="IPR011051">
    <property type="entry name" value="RmlC_Cupin_sf"/>
</dbReference>
<dbReference type="InterPro" id="IPR041602">
    <property type="entry name" value="Quercetinase_C"/>
</dbReference>
<organism evidence="4 5">
    <name type="scientific">Anoxybacillus flavithermus</name>
    <dbReference type="NCBI Taxonomy" id="33934"/>
    <lineage>
        <taxon>Bacteria</taxon>
        <taxon>Bacillati</taxon>
        <taxon>Bacillota</taxon>
        <taxon>Bacilli</taxon>
        <taxon>Bacillales</taxon>
        <taxon>Anoxybacillaceae</taxon>
        <taxon>Anoxybacillus</taxon>
    </lineage>
</organism>
<dbReference type="SUPFAM" id="SSF51182">
    <property type="entry name" value="RmlC-like cupins"/>
    <property type="match status" value="1"/>
</dbReference>
<dbReference type="InterPro" id="IPR012093">
    <property type="entry name" value="Pirin"/>
</dbReference>
<comment type="cofactor">
    <cofactor evidence="2">
        <name>Fe cation</name>
        <dbReference type="ChEBI" id="CHEBI:24875"/>
    </cofactor>
    <text evidence="2">Binds 1 Fe cation per subunit.</text>
</comment>
<accession>A0A178TKI0</accession>
<keyword evidence="5" id="KW-1185">Reference proteome</keyword>
<dbReference type="Pfam" id="PF17954">
    <property type="entry name" value="Pirin_C_2"/>
    <property type="match status" value="1"/>
</dbReference>
<feature type="binding site" evidence="2">
    <location>
        <position position="57"/>
    </location>
    <ligand>
        <name>Fe cation</name>
        <dbReference type="ChEBI" id="CHEBI:24875"/>
    </ligand>
</feature>
<reference evidence="4 5" key="1">
    <citation type="submission" date="2016-03" db="EMBL/GenBank/DDBJ databases">
        <title>Spore heat resistance.</title>
        <authorList>
            <person name="Boekhorst J."/>
            <person name="Berendsen E.M."/>
            <person name="Wells-Bennik M.H."/>
            <person name="Kuipers O.P."/>
        </authorList>
    </citation>
    <scope>NUCLEOTIDE SEQUENCE [LARGE SCALE GENOMIC DNA]</scope>
    <source>
        <strain evidence="4 5">AF16</strain>
    </source>
</reference>
<dbReference type="EMBL" id="LUCQ01000040">
    <property type="protein sequence ID" value="OAO81853.1"/>
    <property type="molecule type" value="Genomic_DNA"/>
</dbReference>
<dbReference type="InterPro" id="IPR014710">
    <property type="entry name" value="RmlC-like_jellyroll"/>
</dbReference>
<dbReference type="Pfam" id="PF02678">
    <property type="entry name" value="Pirin"/>
    <property type="match status" value="1"/>
</dbReference>
<gene>
    <name evidence="4" type="ORF">TAF16_0487</name>
</gene>
<dbReference type="PATRIC" id="fig|33934.6.peg.547"/>
<dbReference type="GO" id="GO:0046872">
    <property type="term" value="F:metal ion binding"/>
    <property type="evidence" value="ECO:0007669"/>
    <property type="project" value="UniProtKB-KW"/>
</dbReference>
<evidence type="ECO:0000313" key="4">
    <source>
        <dbReference type="EMBL" id="OAO81853.1"/>
    </source>
</evidence>
<evidence type="ECO:0000313" key="5">
    <source>
        <dbReference type="Proteomes" id="UP000078336"/>
    </source>
</evidence>
<dbReference type="CDD" id="cd02910">
    <property type="entry name" value="cupin_Yhhw_N"/>
    <property type="match status" value="1"/>
</dbReference>
<dbReference type="PANTHER" id="PTHR43212:SF3">
    <property type="entry name" value="QUERCETIN 2,3-DIOXYGENASE"/>
    <property type="match status" value="1"/>
</dbReference>
<dbReference type="OrthoDB" id="321327at2"/>
<dbReference type="Proteomes" id="UP000078336">
    <property type="component" value="Unassembled WGS sequence"/>
</dbReference>
<comment type="caution">
    <text evidence="4">The sequence shown here is derived from an EMBL/GenBank/DDBJ whole genome shotgun (WGS) entry which is preliminary data.</text>
</comment>
<keyword evidence="2" id="KW-0479">Metal-binding</keyword>
<evidence type="ECO:0000256" key="1">
    <source>
        <dbReference type="ARBA" id="ARBA00008416"/>
    </source>
</evidence>
<feature type="binding site" evidence="2">
    <location>
        <position position="59"/>
    </location>
    <ligand>
        <name>Fe cation</name>
        <dbReference type="ChEBI" id="CHEBI:24875"/>
    </ligand>
</feature>
<evidence type="ECO:0000256" key="2">
    <source>
        <dbReference type="PIRSR" id="PIRSR006232-1"/>
    </source>
</evidence>
<proteinExistence type="inferred from homology"/>
<dbReference type="InterPro" id="IPR003829">
    <property type="entry name" value="Pirin_N_dom"/>
</dbReference>
<feature type="binding site" evidence="2">
    <location>
        <position position="103"/>
    </location>
    <ligand>
        <name>Fe cation</name>
        <dbReference type="ChEBI" id="CHEBI:24875"/>
    </ligand>
</feature>
<comment type="similarity">
    <text evidence="1 3">Belongs to the pirin family.</text>
</comment>
<dbReference type="Gene3D" id="2.60.120.10">
    <property type="entry name" value="Jelly Rolls"/>
    <property type="match status" value="2"/>
</dbReference>
<dbReference type="PANTHER" id="PTHR43212">
    <property type="entry name" value="QUERCETIN 2,3-DIOXYGENASE"/>
    <property type="match status" value="1"/>
</dbReference>
<dbReference type="AlphaFoldDB" id="A0A178TKI0"/>
<dbReference type="RefSeq" id="WP_004890853.1">
    <property type="nucleotide sequence ID" value="NZ_CP021838.1"/>
</dbReference>
<dbReference type="PIRSF" id="PIRSF006232">
    <property type="entry name" value="Pirin"/>
    <property type="match status" value="1"/>
</dbReference>
<protein>
    <submittedName>
        <fullName evidence="4">Pirin-like protein</fullName>
    </submittedName>
</protein>
<sequence length="234" mass="27033">MIHVYPGHKRFQSNHGWLQSYFSFSFAEYFDRNNMHFGPLRVFNDDIIAPQRGFGAHPHQEMEIVTVVLKGQLEHRDNLGNHRIISFGEVQRMTAGTGIVHSEMNPSATEEVNLLQLWFLPEARGLTPSYEQVSYDIQKMKNRLLPIVSKTQAGNEVAYIHQDITMYLSNLESNQHVTFQQQEGRRIYLFVIEGEITLNDETILHRRDAARITNTPILHITAKADSQFMLIDLP</sequence>
<name>A0A178TKI0_9BACL</name>